<dbReference type="EMBL" id="CAADFJ010000033">
    <property type="protein sequence ID" value="VFJ99549.1"/>
    <property type="molecule type" value="Genomic_DNA"/>
</dbReference>
<name>A0A450UGT0_9GAMM</name>
<evidence type="ECO:0000256" key="1">
    <source>
        <dbReference type="ARBA" id="ARBA00022649"/>
    </source>
</evidence>
<dbReference type="Pfam" id="PF05016">
    <property type="entry name" value="ParE_toxin"/>
    <property type="match status" value="1"/>
</dbReference>
<accession>A0A450UGT0</accession>
<dbReference type="AlphaFoldDB" id="A0A450UGT0"/>
<organism evidence="2">
    <name type="scientific">Candidatus Kentrum eta</name>
    <dbReference type="NCBI Taxonomy" id="2126337"/>
    <lineage>
        <taxon>Bacteria</taxon>
        <taxon>Pseudomonadati</taxon>
        <taxon>Pseudomonadota</taxon>
        <taxon>Gammaproteobacteria</taxon>
        <taxon>Candidatus Kentrum</taxon>
    </lineage>
</organism>
<dbReference type="EMBL" id="CAADFG010000034">
    <property type="protein sequence ID" value="VFJ91729.1"/>
    <property type="molecule type" value="Genomic_DNA"/>
</dbReference>
<dbReference type="InterPro" id="IPR007712">
    <property type="entry name" value="RelE/ParE_toxin"/>
</dbReference>
<dbReference type="InterPro" id="IPR035093">
    <property type="entry name" value="RelE/ParE_toxin_dom_sf"/>
</dbReference>
<sequence>MRYFFHPAAESEHLETVAYYESQRAGLGASYLTEFENVVSNICNTPHRYPVAMGPDIRRARMKKFPFTVLFREISGSVQILALAHHRRRPEYWIERLQ</sequence>
<gene>
    <name evidence="2" type="ORF">BECKH772A_GA0070896_100345</name>
    <name evidence="3" type="ORF">BECKH772B_GA0070898_100365</name>
    <name evidence="4" type="ORF">BECKH772C_GA0070978_100335</name>
</gene>
<keyword evidence="1" id="KW-1277">Toxin-antitoxin system</keyword>
<proteinExistence type="predicted"/>
<dbReference type="Gene3D" id="3.30.2310.20">
    <property type="entry name" value="RelE-like"/>
    <property type="match status" value="1"/>
</dbReference>
<evidence type="ECO:0000313" key="4">
    <source>
        <dbReference type="EMBL" id="VFJ99549.1"/>
    </source>
</evidence>
<reference evidence="2" key="1">
    <citation type="submission" date="2019-02" db="EMBL/GenBank/DDBJ databases">
        <authorList>
            <person name="Gruber-Vodicka R. H."/>
            <person name="Seah K. B. B."/>
        </authorList>
    </citation>
    <scope>NUCLEOTIDE SEQUENCE</scope>
    <source>
        <strain evidence="4">BECK_SA2B12</strain>
        <strain evidence="2">BECK_SA2B15</strain>
        <strain evidence="3">BECK_SA2B20</strain>
    </source>
</reference>
<protein>
    <submittedName>
        <fullName evidence="2">ParE toxin of type II toxin-antitoxin system, parDE</fullName>
    </submittedName>
</protein>
<dbReference type="EMBL" id="CAADFI010000036">
    <property type="protein sequence ID" value="VFJ92934.1"/>
    <property type="molecule type" value="Genomic_DNA"/>
</dbReference>
<evidence type="ECO:0000313" key="2">
    <source>
        <dbReference type="EMBL" id="VFJ91729.1"/>
    </source>
</evidence>
<evidence type="ECO:0000313" key="3">
    <source>
        <dbReference type="EMBL" id="VFJ92934.1"/>
    </source>
</evidence>